<dbReference type="PANTHER" id="PTHR48104:SF36">
    <property type="entry name" value="ICE-LIKE PROTEASE P20 DOMAIN CONTAINING PROTEIN, EXPRESSED"/>
    <property type="match status" value="1"/>
</dbReference>
<feature type="domain" description="Peptidase C14 caspase" evidence="2">
    <location>
        <begin position="81"/>
        <end position="342"/>
    </location>
</feature>
<sequence>MGNTGPPRMTSWCKHCGAGIAAPPAGPSSGVRCALCRRVTRVERHRSVGSASSALAPLSPPRTARSARLELPAGYPASRGKKRAVLVGVSYTGTSYGLKGTAKDVELMRNLLCDKFGFPGDSILVLTEESDDPSRVPTRENLLLAMRWLVAGCDAGDSLVFHFSGHGVQKLDTAGDEVDGYNEALCPLDFEDKGKILDDEINETIVRPLGPGVKLHAIIDTCHSGTILDLRYLCRLSRTGYWQWENHVRPGKPKGTNGGLAISISGCNDDQKSTESSVQGFSDTAAIGAMTDSFIRAVESEPGTTYGRLLSAMRATIRDSQGTGRRLPGRIGSFVRKMITSSAVQEPQLCSSEMFDIYRKPFLL</sequence>
<dbReference type="Pfam" id="PF00656">
    <property type="entry name" value="Peptidase_C14"/>
    <property type="match status" value="1"/>
</dbReference>
<dbReference type="Proteomes" id="UP000815260">
    <property type="component" value="Chromosome 3B"/>
</dbReference>
<dbReference type="Gene3D" id="3.40.50.12660">
    <property type="match status" value="1"/>
</dbReference>
<evidence type="ECO:0000313" key="3">
    <source>
        <dbReference type="EMBL" id="KAF7028322.1"/>
    </source>
</evidence>
<dbReference type="PANTHER" id="PTHR48104">
    <property type="entry name" value="METACASPASE-4"/>
    <property type="match status" value="1"/>
</dbReference>
<reference evidence="3" key="2">
    <citation type="submission" date="2020-03" db="EMBL/GenBank/DDBJ databases">
        <title>The second near-complete assembly of the hexaploid bread wheat (Triticum aestivum) genome.</title>
        <authorList>
            <person name="Zimin A.V."/>
            <person name="Puiu D."/>
            <person name="Shumante A."/>
            <person name="Alonge M."/>
            <person name="Salzberg S.L."/>
        </authorList>
    </citation>
    <scope>NUCLEOTIDE SEQUENCE</scope>
    <source>
        <tissue evidence="3">Leaf</tissue>
    </source>
</reference>
<dbReference type="InterPro" id="IPR050452">
    <property type="entry name" value="Metacaspase"/>
</dbReference>
<proteinExistence type="inferred from homology"/>
<gene>
    <name evidence="3" type="ORF">CFC21_040264</name>
</gene>
<dbReference type="InterPro" id="IPR011600">
    <property type="entry name" value="Pept_C14_caspase"/>
</dbReference>
<dbReference type="eggNOG" id="KOG1546">
    <property type="taxonomic scope" value="Eukaryota"/>
</dbReference>
<comment type="similarity">
    <text evidence="1">Belongs to the peptidase C14B family.</text>
</comment>
<protein>
    <recommendedName>
        <fullName evidence="2">Peptidase C14 caspase domain-containing protein</fullName>
    </recommendedName>
</protein>
<comment type="caution">
    <text evidence="3">The sequence shown here is derived from an EMBL/GenBank/DDBJ whole genome shotgun (WGS) entry which is preliminary data.</text>
</comment>
<name>A0A3B6FI58_WHEAT</name>
<dbReference type="PaxDb" id="4565-Traes_3AS_03F5CA04E.1"/>
<organism evidence="3">
    <name type="scientific">Triticum aestivum</name>
    <name type="common">Wheat</name>
    <dbReference type="NCBI Taxonomy" id="4565"/>
    <lineage>
        <taxon>Eukaryota</taxon>
        <taxon>Viridiplantae</taxon>
        <taxon>Streptophyta</taxon>
        <taxon>Embryophyta</taxon>
        <taxon>Tracheophyta</taxon>
        <taxon>Spermatophyta</taxon>
        <taxon>Magnoliopsida</taxon>
        <taxon>Liliopsida</taxon>
        <taxon>Poales</taxon>
        <taxon>Poaceae</taxon>
        <taxon>BOP clade</taxon>
        <taxon>Pooideae</taxon>
        <taxon>Triticodae</taxon>
        <taxon>Triticeae</taxon>
        <taxon>Triticinae</taxon>
        <taxon>Triticum</taxon>
    </lineage>
</organism>
<evidence type="ECO:0000256" key="1">
    <source>
        <dbReference type="ARBA" id="ARBA00009005"/>
    </source>
</evidence>
<dbReference type="EMBL" id="CM022218">
    <property type="protein sequence ID" value="KAF7028322.1"/>
    <property type="molecule type" value="Genomic_DNA"/>
</dbReference>
<dbReference type="STRING" id="4565.A0A077RQL6"/>
<evidence type="ECO:0000259" key="2">
    <source>
        <dbReference type="Pfam" id="PF00656"/>
    </source>
</evidence>
<reference evidence="3" key="1">
    <citation type="journal article" date="2017" name="Gigascience">
        <title>The first near-complete assembly of the hexaploid bread wheat genome, Triticum aestivum.</title>
        <authorList>
            <person name="Zimin A.V."/>
            <person name="Puiu D."/>
            <person name="Hall R."/>
            <person name="Kingan S."/>
            <person name="Clavijo B.J."/>
            <person name="Salzberg S.L."/>
        </authorList>
    </citation>
    <scope>NUCLEOTIDE SEQUENCE</scope>
    <source>
        <tissue evidence="3">Leaf</tissue>
    </source>
</reference>
<dbReference type="OMA" id="HAIMVAN"/>
<accession>A0A3B6FI58</accession>